<comment type="caution">
    <text evidence="2">The sequence shown here is derived from an EMBL/GenBank/DDBJ whole genome shotgun (WGS) entry which is preliminary data.</text>
</comment>
<protein>
    <recommendedName>
        <fullName evidence="4">SH3 domain-containing protein</fullName>
    </recommendedName>
</protein>
<feature type="chain" id="PRO_5046005256" description="SH3 domain-containing protein" evidence="1">
    <location>
        <begin position="25"/>
        <end position="109"/>
    </location>
</feature>
<evidence type="ECO:0000313" key="3">
    <source>
        <dbReference type="Proteomes" id="UP001589890"/>
    </source>
</evidence>
<dbReference type="Proteomes" id="UP001589890">
    <property type="component" value="Unassembled WGS sequence"/>
</dbReference>
<organism evidence="2 3">
    <name type="scientific">Kribbella deserti</name>
    <dbReference type="NCBI Taxonomy" id="1926257"/>
    <lineage>
        <taxon>Bacteria</taxon>
        <taxon>Bacillati</taxon>
        <taxon>Actinomycetota</taxon>
        <taxon>Actinomycetes</taxon>
        <taxon>Propionibacteriales</taxon>
        <taxon>Kribbellaceae</taxon>
        <taxon>Kribbella</taxon>
    </lineage>
</organism>
<keyword evidence="3" id="KW-1185">Reference proteome</keyword>
<feature type="signal peptide" evidence="1">
    <location>
        <begin position="1"/>
        <end position="24"/>
    </location>
</feature>
<evidence type="ECO:0000256" key="1">
    <source>
        <dbReference type="SAM" id="SignalP"/>
    </source>
</evidence>
<sequence>MRRLLAGFALTGALLSTTALTAQAAPARVHGEQAAAACTSWATVNGDSVRIRAHHSTSSTVRGLIHRGQRFCFDGAQSWPQQDGYVWAYGHSAVSGITGWVVTRYLNLP</sequence>
<evidence type="ECO:0000313" key="2">
    <source>
        <dbReference type="EMBL" id="MFC0629072.1"/>
    </source>
</evidence>
<dbReference type="EMBL" id="JBHLTC010000041">
    <property type="protein sequence ID" value="MFC0629072.1"/>
    <property type="molecule type" value="Genomic_DNA"/>
</dbReference>
<accession>A0ABV6QZD7</accession>
<keyword evidence="1" id="KW-0732">Signal</keyword>
<proteinExistence type="predicted"/>
<dbReference type="RefSeq" id="WP_380056517.1">
    <property type="nucleotide sequence ID" value="NZ_JBHLTC010000041.1"/>
</dbReference>
<gene>
    <name evidence="2" type="ORF">ACFFGN_33720</name>
</gene>
<evidence type="ECO:0008006" key="4">
    <source>
        <dbReference type="Google" id="ProtNLM"/>
    </source>
</evidence>
<name>A0ABV6QZD7_9ACTN</name>
<reference evidence="2 3" key="1">
    <citation type="submission" date="2024-09" db="EMBL/GenBank/DDBJ databases">
        <authorList>
            <person name="Sun Q."/>
            <person name="Mori K."/>
        </authorList>
    </citation>
    <scope>NUCLEOTIDE SEQUENCE [LARGE SCALE GENOMIC DNA]</scope>
    <source>
        <strain evidence="2 3">CGMCC 1.15906</strain>
    </source>
</reference>